<sequence>MHEPVPSLAAVAEDHHNLSLAQDLRQLADEAKTLAQAELAYQKSRAAYAGTESRTIALLLVVAAVVAFFAMMAFIVGTVIALGPLIGPWGAMAVVTGLLLAIAIISAFNARARLKRMMAIIGTRN</sequence>
<keyword evidence="3" id="KW-1185">Reference proteome</keyword>
<dbReference type="InterPro" id="IPR009937">
    <property type="entry name" value="Phage_holin_3_6"/>
</dbReference>
<feature type="transmembrane region" description="Helical" evidence="1">
    <location>
        <begin position="89"/>
        <end position="108"/>
    </location>
</feature>
<evidence type="ECO:0000256" key="1">
    <source>
        <dbReference type="SAM" id="Phobius"/>
    </source>
</evidence>
<reference evidence="2 3" key="1">
    <citation type="submission" date="2017-05" db="EMBL/GenBank/DDBJ databases">
        <authorList>
            <person name="Varghese N."/>
            <person name="Submissions S."/>
        </authorList>
    </citation>
    <scope>NUCLEOTIDE SEQUENCE [LARGE SCALE GENOMIC DNA]</scope>
    <source>
        <strain evidence="2 3">SM16</strain>
    </source>
</reference>
<protein>
    <submittedName>
        <fullName evidence="2">Holin-X, holin superfamily III</fullName>
    </submittedName>
</protein>
<name>A0ABY1Q3D4_9SPHN</name>
<comment type="caution">
    <text evidence="2">The sequence shown here is derived from an EMBL/GenBank/DDBJ whole genome shotgun (WGS) entry which is preliminary data.</text>
</comment>
<feature type="transmembrane region" description="Helical" evidence="1">
    <location>
        <begin position="56"/>
        <end position="83"/>
    </location>
</feature>
<evidence type="ECO:0000313" key="2">
    <source>
        <dbReference type="EMBL" id="SMP58085.1"/>
    </source>
</evidence>
<keyword evidence="1" id="KW-0472">Membrane</keyword>
<keyword evidence="1" id="KW-0812">Transmembrane</keyword>
<proteinExistence type="predicted"/>
<accession>A0ABY1Q3D4</accession>
<gene>
    <name evidence="2" type="ORF">SAMN06296065_102415</name>
</gene>
<dbReference type="EMBL" id="FXUI01000002">
    <property type="protein sequence ID" value="SMP58085.1"/>
    <property type="molecule type" value="Genomic_DNA"/>
</dbReference>
<dbReference type="RefSeq" id="WP_283405404.1">
    <property type="nucleotide sequence ID" value="NZ_FXUI01000002.1"/>
</dbReference>
<keyword evidence="1" id="KW-1133">Transmembrane helix</keyword>
<evidence type="ECO:0000313" key="3">
    <source>
        <dbReference type="Proteomes" id="UP001157910"/>
    </source>
</evidence>
<organism evidence="2 3">
    <name type="scientific">Novosphingobium panipatense</name>
    <dbReference type="NCBI Taxonomy" id="428991"/>
    <lineage>
        <taxon>Bacteria</taxon>
        <taxon>Pseudomonadati</taxon>
        <taxon>Pseudomonadota</taxon>
        <taxon>Alphaproteobacteria</taxon>
        <taxon>Sphingomonadales</taxon>
        <taxon>Sphingomonadaceae</taxon>
        <taxon>Novosphingobium</taxon>
    </lineage>
</organism>
<dbReference type="Proteomes" id="UP001157910">
    <property type="component" value="Unassembled WGS sequence"/>
</dbReference>
<dbReference type="Pfam" id="PF07332">
    <property type="entry name" value="Phage_holin_3_6"/>
    <property type="match status" value="1"/>
</dbReference>